<comment type="caution">
    <text evidence="1">The sequence shown here is derived from an EMBL/GenBank/DDBJ whole genome shotgun (WGS) entry which is preliminary data.</text>
</comment>
<evidence type="ECO:0000313" key="1">
    <source>
        <dbReference type="EMBL" id="GHA04543.1"/>
    </source>
</evidence>
<proteinExistence type="predicted"/>
<protein>
    <recommendedName>
        <fullName evidence="3">HTH deoR-type domain-containing protein</fullName>
    </recommendedName>
</protein>
<sequence>MLPKKGKMLHLWVGLAKSPKDYAELIADALKEEHGDTHRSVKTIMRWTNASERSVKNWLSGESGPSGYFLMRLFAKSAAVQALVLELITDASVQPPTPQVATRIDLGTDDRPGTEVETGADYGDIIGDIYGDIDVTINCPGSAGLNPRQEWFLERVARNEKCTAEDLANHWEVTLRTAKRDIGVLRDNGRIIFVGSRRLGCYVMLE</sequence>
<gene>
    <name evidence="1" type="ORF">GCM10011617_27020</name>
</gene>
<evidence type="ECO:0008006" key="3">
    <source>
        <dbReference type="Google" id="ProtNLM"/>
    </source>
</evidence>
<name>A0A918RNN1_9SPHN</name>
<reference evidence="1" key="1">
    <citation type="journal article" date="2014" name="Int. J. Syst. Evol. Microbiol.">
        <title>Complete genome sequence of Corynebacterium casei LMG S-19264T (=DSM 44701T), isolated from a smear-ripened cheese.</title>
        <authorList>
            <consortium name="US DOE Joint Genome Institute (JGI-PGF)"/>
            <person name="Walter F."/>
            <person name="Albersmeier A."/>
            <person name="Kalinowski J."/>
            <person name="Ruckert C."/>
        </authorList>
    </citation>
    <scope>NUCLEOTIDE SEQUENCE</scope>
    <source>
        <strain evidence="1">KCTC 32422</strain>
    </source>
</reference>
<dbReference type="Proteomes" id="UP000634139">
    <property type="component" value="Unassembled WGS sequence"/>
</dbReference>
<dbReference type="RefSeq" id="WP_189542415.1">
    <property type="nucleotide sequence ID" value="NZ_BMZD01000007.1"/>
</dbReference>
<accession>A0A918RNN1</accession>
<evidence type="ECO:0000313" key="2">
    <source>
        <dbReference type="Proteomes" id="UP000634139"/>
    </source>
</evidence>
<dbReference type="InterPro" id="IPR036390">
    <property type="entry name" value="WH_DNA-bd_sf"/>
</dbReference>
<dbReference type="AlphaFoldDB" id="A0A918RNN1"/>
<organism evidence="1 2">
    <name type="scientific">Novosphingobium arvoryzae</name>
    <dbReference type="NCBI Taxonomy" id="1256514"/>
    <lineage>
        <taxon>Bacteria</taxon>
        <taxon>Pseudomonadati</taxon>
        <taxon>Pseudomonadota</taxon>
        <taxon>Alphaproteobacteria</taxon>
        <taxon>Sphingomonadales</taxon>
        <taxon>Sphingomonadaceae</taxon>
        <taxon>Novosphingobium</taxon>
    </lineage>
</organism>
<dbReference type="EMBL" id="BMZD01000007">
    <property type="protein sequence ID" value="GHA04543.1"/>
    <property type="molecule type" value="Genomic_DNA"/>
</dbReference>
<reference evidence="1" key="2">
    <citation type="submission" date="2020-09" db="EMBL/GenBank/DDBJ databases">
        <authorList>
            <person name="Sun Q."/>
            <person name="Kim S."/>
        </authorList>
    </citation>
    <scope>NUCLEOTIDE SEQUENCE</scope>
    <source>
        <strain evidence="1">KCTC 32422</strain>
    </source>
</reference>
<keyword evidence="2" id="KW-1185">Reference proteome</keyword>
<dbReference type="SUPFAM" id="SSF46785">
    <property type="entry name" value="Winged helix' DNA-binding domain"/>
    <property type="match status" value="1"/>
</dbReference>